<dbReference type="GO" id="GO:0004497">
    <property type="term" value="F:monooxygenase activity"/>
    <property type="evidence" value="ECO:0007669"/>
    <property type="project" value="UniProtKB-KW"/>
</dbReference>
<name>A0A3B0BJ92_9ACTN</name>
<dbReference type="InterPro" id="IPR017972">
    <property type="entry name" value="Cyt_P450_CS"/>
</dbReference>
<dbReference type="PANTHER" id="PTHR46696">
    <property type="entry name" value="P450, PUTATIVE (EUROFUNG)-RELATED"/>
    <property type="match status" value="1"/>
</dbReference>
<evidence type="ECO:0000256" key="8">
    <source>
        <dbReference type="SAM" id="MobiDB-lite"/>
    </source>
</evidence>
<evidence type="ECO:0000256" key="1">
    <source>
        <dbReference type="ARBA" id="ARBA00010617"/>
    </source>
</evidence>
<keyword evidence="10" id="KW-1185">Reference proteome</keyword>
<proteinExistence type="inferred from homology"/>
<dbReference type="OrthoDB" id="5500002at2"/>
<dbReference type="InterPro" id="IPR001128">
    <property type="entry name" value="Cyt_P450"/>
</dbReference>
<dbReference type="GO" id="GO:0005506">
    <property type="term" value="F:iron ion binding"/>
    <property type="evidence" value="ECO:0007669"/>
    <property type="project" value="InterPro"/>
</dbReference>
<dbReference type="CDD" id="cd11029">
    <property type="entry name" value="CYP107-like"/>
    <property type="match status" value="1"/>
</dbReference>
<dbReference type="PRINTS" id="PR00359">
    <property type="entry name" value="BP450"/>
</dbReference>
<evidence type="ECO:0000256" key="6">
    <source>
        <dbReference type="ARBA" id="ARBA00023033"/>
    </source>
</evidence>
<dbReference type="GO" id="GO:0016705">
    <property type="term" value="F:oxidoreductase activity, acting on paired donors, with incorporation or reduction of molecular oxygen"/>
    <property type="evidence" value="ECO:0007669"/>
    <property type="project" value="InterPro"/>
</dbReference>
<dbReference type="GO" id="GO:0020037">
    <property type="term" value="F:heme binding"/>
    <property type="evidence" value="ECO:0007669"/>
    <property type="project" value="InterPro"/>
</dbReference>
<keyword evidence="3 7" id="KW-0479">Metal-binding</keyword>
<dbReference type="PROSITE" id="PS00086">
    <property type="entry name" value="CYTOCHROME_P450"/>
    <property type="match status" value="1"/>
</dbReference>
<organism evidence="9 10">
    <name type="scientific">Streptomyces klenkii</name>
    <dbReference type="NCBI Taxonomy" id="1420899"/>
    <lineage>
        <taxon>Bacteria</taxon>
        <taxon>Bacillati</taxon>
        <taxon>Actinomycetota</taxon>
        <taxon>Actinomycetes</taxon>
        <taxon>Kitasatosporales</taxon>
        <taxon>Streptomycetaceae</taxon>
        <taxon>Streptomyces</taxon>
    </lineage>
</organism>
<comment type="caution">
    <text evidence="9">The sequence shown here is derived from an EMBL/GenBank/DDBJ whole genome shotgun (WGS) entry which is preliminary data.</text>
</comment>
<dbReference type="Gene3D" id="1.10.630.10">
    <property type="entry name" value="Cytochrome P450"/>
    <property type="match status" value="1"/>
</dbReference>
<dbReference type="PRINTS" id="PR00385">
    <property type="entry name" value="P450"/>
</dbReference>
<evidence type="ECO:0000256" key="3">
    <source>
        <dbReference type="ARBA" id="ARBA00022723"/>
    </source>
</evidence>
<dbReference type="EMBL" id="RBAM01000005">
    <property type="protein sequence ID" value="RKN72760.1"/>
    <property type="molecule type" value="Genomic_DNA"/>
</dbReference>
<evidence type="ECO:0000256" key="7">
    <source>
        <dbReference type="RuleBase" id="RU000461"/>
    </source>
</evidence>
<accession>A0A3B0BJ92</accession>
<dbReference type="Pfam" id="PF00067">
    <property type="entry name" value="p450"/>
    <property type="match status" value="2"/>
</dbReference>
<evidence type="ECO:0000256" key="2">
    <source>
        <dbReference type="ARBA" id="ARBA00022617"/>
    </source>
</evidence>
<keyword evidence="4 7" id="KW-0560">Oxidoreductase</keyword>
<dbReference type="AlphaFoldDB" id="A0A3B0BJ92"/>
<reference evidence="9 10" key="1">
    <citation type="journal article" date="2015" name="Antonie Van Leeuwenhoek">
        <title>Streptomyces klenkii sp. nov., isolated from deep marine sediment.</title>
        <authorList>
            <person name="Veyisoglu A."/>
            <person name="Sahin N."/>
        </authorList>
    </citation>
    <scope>NUCLEOTIDE SEQUENCE [LARGE SCALE GENOMIC DNA]</scope>
    <source>
        <strain evidence="9 10">KCTC 29202</strain>
    </source>
</reference>
<evidence type="ECO:0000256" key="4">
    <source>
        <dbReference type="ARBA" id="ARBA00023002"/>
    </source>
</evidence>
<keyword evidence="2 7" id="KW-0349">Heme</keyword>
<dbReference type="PANTHER" id="PTHR46696:SF1">
    <property type="entry name" value="CYTOCHROME P450 YJIB-RELATED"/>
    <property type="match status" value="1"/>
</dbReference>
<protein>
    <submittedName>
        <fullName evidence="9">Cytochrome P450</fullName>
    </submittedName>
</protein>
<dbReference type="FunFam" id="1.10.630.10:FF:000018">
    <property type="entry name" value="Cytochrome P450 monooxygenase"/>
    <property type="match status" value="1"/>
</dbReference>
<keyword evidence="6 7" id="KW-0503">Monooxygenase</keyword>
<feature type="region of interest" description="Disordered" evidence="8">
    <location>
        <begin position="1"/>
        <end position="32"/>
    </location>
</feature>
<keyword evidence="5 7" id="KW-0408">Iron</keyword>
<evidence type="ECO:0000313" key="9">
    <source>
        <dbReference type="EMBL" id="RKN72760.1"/>
    </source>
</evidence>
<sequence length="446" mass="48067">MERKPSTEHRPGTVPVQPGAVPPQPGDLRAGPLRIDPTGSDIHGEAARIRARGAATPVELPGGVVAWAVTTQPLLKELLTDPRVSKDPHQHWPAWINGDISPEWPLFTWVAVRNMFTAYGTDHKRLRSLVAKAFTARRTAALRPRIEALTADLLDGLDATAKAAPGEVVDLRERYAYPIPIQVICELFGVTDPDLREGLRDCVDSIFHTSADPDEVTATYARTYELLGALVAAKRTAPGDDMTSVLISAREEDGSRLSEQELLDTLLLVISAGHETTVNLLDNAVHALLTHPEQLALVRSGAASWDDVIEETLRHRSPVASLPLRYATEDIETGDGVTLRKGDAILAAYAAAGRDPQLHGEDAERFDVTRAVKDHLAFGHGVHFCLGAPLARMEAAIALPALFERFPRMRLAVGEGEGGGGGEGVLEPVESFISNGHRALPALLNG</sequence>
<dbReference type="Proteomes" id="UP000270343">
    <property type="component" value="Unassembled WGS sequence"/>
</dbReference>
<comment type="similarity">
    <text evidence="1 7">Belongs to the cytochrome P450 family.</text>
</comment>
<feature type="compositionally biased region" description="Basic and acidic residues" evidence="8">
    <location>
        <begin position="1"/>
        <end position="11"/>
    </location>
</feature>
<dbReference type="InterPro" id="IPR036396">
    <property type="entry name" value="Cyt_P450_sf"/>
</dbReference>
<evidence type="ECO:0000313" key="10">
    <source>
        <dbReference type="Proteomes" id="UP000270343"/>
    </source>
</evidence>
<evidence type="ECO:0000256" key="5">
    <source>
        <dbReference type="ARBA" id="ARBA00023004"/>
    </source>
</evidence>
<dbReference type="SUPFAM" id="SSF48264">
    <property type="entry name" value="Cytochrome P450"/>
    <property type="match status" value="1"/>
</dbReference>
<gene>
    <name evidence="9" type="ORF">D7231_14960</name>
</gene>
<dbReference type="InterPro" id="IPR002397">
    <property type="entry name" value="Cyt_P450_B"/>
</dbReference>